<protein>
    <submittedName>
        <fullName evidence="2">Uncharacterized protein</fullName>
    </submittedName>
</protein>
<name>A0A6J4MRL8_9BACT</name>
<evidence type="ECO:0000313" key="2">
    <source>
        <dbReference type="EMBL" id="CAA9364807.1"/>
    </source>
</evidence>
<dbReference type="AlphaFoldDB" id="A0A6J4MRL8"/>
<keyword evidence="1" id="KW-1133">Transmembrane helix</keyword>
<reference evidence="2" key="1">
    <citation type="submission" date="2020-02" db="EMBL/GenBank/DDBJ databases">
        <authorList>
            <person name="Meier V. D."/>
        </authorList>
    </citation>
    <scope>NUCLEOTIDE SEQUENCE</scope>
    <source>
        <strain evidence="2">AVDCRST_MAG89</strain>
    </source>
</reference>
<evidence type="ECO:0000256" key="1">
    <source>
        <dbReference type="SAM" id="Phobius"/>
    </source>
</evidence>
<gene>
    <name evidence="2" type="ORF">AVDCRST_MAG89-4012</name>
</gene>
<accession>A0A6J4MRL8</accession>
<proteinExistence type="predicted"/>
<organism evidence="2">
    <name type="scientific">uncultured Gemmatimonadota bacterium</name>
    <dbReference type="NCBI Taxonomy" id="203437"/>
    <lineage>
        <taxon>Bacteria</taxon>
        <taxon>Pseudomonadati</taxon>
        <taxon>Gemmatimonadota</taxon>
        <taxon>environmental samples</taxon>
    </lineage>
</organism>
<keyword evidence="1" id="KW-0472">Membrane</keyword>
<dbReference type="EMBL" id="CADCTV010000842">
    <property type="protein sequence ID" value="CAA9364807.1"/>
    <property type="molecule type" value="Genomic_DNA"/>
</dbReference>
<feature type="transmembrane region" description="Helical" evidence="1">
    <location>
        <begin position="155"/>
        <end position="174"/>
    </location>
</feature>
<sequence>MSDERTYGEEEVAEIFRMAAEARNAGGGTSLAPVNGFTLAELQSIGGEVGLAPERVAEAAAAVDLRRGALRRSELGMPIAVGRTVDLPRAPTDREWEMLVADLRETFGAKGRTGSRGEVREWSNGNLNAFVEPTPTGYRLRLATTKSNGVALNRMGAASLMMALVTIVLLYVTGALAEEMLAPVMLSMMGGGALAWNALRLPGWAQQREEQMEVIAVRAAALLGAPPAPRLSGNGDPLLIPG</sequence>
<feature type="transmembrane region" description="Helical" evidence="1">
    <location>
        <begin position="180"/>
        <end position="199"/>
    </location>
</feature>
<keyword evidence="1" id="KW-0812">Transmembrane</keyword>